<name>A0A8J8SHN8_9FIRM</name>
<evidence type="ECO:0000313" key="3">
    <source>
        <dbReference type="EMBL" id="QUI23771.1"/>
    </source>
</evidence>
<dbReference type="InterPro" id="IPR050640">
    <property type="entry name" value="Bact_2-comp_sensor_kinase"/>
</dbReference>
<feature type="transmembrane region" description="Helical" evidence="1">
    <location>
        <begin position="20"/>
        <end position="43"/>
    </location>
</feature>
<dbReference type="Gene3D" id="3.30.450.20">
    <property type="entry name" value="PAS domain"/>
    <property type="match status" value="1"/>
</dbReference>
<evidence type="ECO:0000313" key="4">
    <source>
        <dbReference type="Proteomes" id="UP000683246"/>
    </source>
</evidence>
<dbReference type="KEGG" id="vpy:HZI73_16375"/>
<dbReference type="EMBL" id="CP058649">
    <property type="protein sequence ID" value="QUI23771.1"/>
    <property type="molecule type" value="Genomic_DNA"/>
</dbReference>
<keyword evidence="4" id="KW-1185">Reference proteome</keyword>
<dbReference type="Pfam" id="PF06580">
    <property type="entry name" value="His_kinase"/>
    <property type="match status" value="1"/>
</dbReference>
<keyword evidence="1" id="KW-0472">Membrane</keyword>
<dbReference type="InterPro" id="IPR010559">
    <property type="entry name" value="Sig_transdc_His_kin_internal"/>
</dbReference>
<dbReference type="AlphaFoldDB" id="A0A8J8SHN8"/>
<dbReference type="PANTHER" id="PTHR34220:SF7">
    <property type="entry name" value="SENSOR HISTIDINE KINASE YPDA"/>
    <property type="match status" value="1"/>
</dbReference>
<gene>
    <name evidence="3" type="ORF">HZI73_16375</name>
</gene>
<proteinExistence type="predicted"/>
<reference evidence="3" key="1">
    <citation type="submission" date="2020-07" db="EMBL/GenBank/DDBJ databases">
        <title>Vallitalea pronyensis genome.</title>
        <authorList>
            <person name="Postec A."/>
        </authorList>
    </citation>
    <scope>NUCLEOTIDE SEQUENCE</scope>
    <source>
        <strain evidence="3">FatNI3</strain>
    </source>
</reference>
<dbReference type="Proteomes" id="UP000683246">
    <property type="component" value="Chromosome"/>
</dbReference>
<keyword evidence="3" id="KW-0808">Transferase</keyword>
<dbReference type="Gene3D" id="3.30.565.10">
    <property type="entry name" value="Histidine kinase-like ATPase, C-terminal domain"/>
    <property type="match status" value="1"/>
</dbReference>
<keyword evidence="1" id="KW-1133">Transmembrane helix</keyword>
<keyword evidence="1" id="KW-0812">Transmembrane</keyword>
<dbReference type="GO" id="GO:0000155">
    <property type="term" value="F:phosphorelay sensor kinase activity"/>
    <property type="evidence" value="ECO:0007669"/>
    <property type="project" value="InterPro"/>
</dbReference>
<evidence type="ECO:0000256" key="1">
    <source>
        <dbReference type="SAM" id="Phobius"/>
    </source>
</evidence>
<evidence type="ECO:0000259" key="2">
    <source>
        <dbReference type="Pfam" id="PF06580"/>
    </source>
</evidence>
<accession>A0A8J8SHN8</accession>
<feature type="transmembrane region" description="Helical" evidence="1">
    <location>
        <begin position="295"/>
        <end position="319"/>
    </location>
</feature>
<feature type="domain" description="Signal transduction histidine kinase internal region" evidence="2">
    <location>
        <begin position="382"/>
        <end position="463"/>
    </location>
</feature>
<organism evidence="3 4">
    <name type="scientific">Vallitalea pronyensis</name>
    <dbReference type="NCBI Taxonomy" id="1348613"/>
    <lineage>
        <taxon>Bacteria</taxon>
        <taxon>Bacillati</taxon>
        <taxon>Bacillota</taxon>
        <taxon>Clostridia</taxon>
        <taxon>Lachnospirales</taxon>
        <taxon>Vallitaleaceae</taxon>
        <taxon>Vallitalea</taxon>
    </lineage>
</organism>
<protein>
    <submittedName>
        <fullName evidence="3">Histidine kinase</fullName>
    </submittedName>
</protein>
<dbReference type="PANTHER" id="PTHR34220">
    <property type="entry name" value="SENSOR HISTIDINE KINASE YPDA"/>
    <property type="match status" value="1"/>
</dbReference>
<sequence length="586" mass="69115">MNYFKRLFVYIQHYKFNSILVKNFIIIILLFLIPLSSITFLMYKNMNETVKEEISLINKNSLYRVRDVIDNVFKDVNEMAIFFSKDLKAQNFLVTDQYRPLLHNQYKDLYHMFDMYTFVYDYVDSIYMYSEINKRTISNDLDKDITWQEDYVKNNHPGIWINSRKKRNIYPYLLTYIQPIYRRYYQDLIGSVIINIDMEELSQLIRKNESTHSEDILIVDKDQNIIFTYHGDLFLKNIKDVDIYKHIQIADTPYSGIMDISGSKYAVSTVPSSDYDWVYIAVQPLQHYEKELQVVINYILFLLTICFVLALIITVFISIKTFSPVVNILSIFENPDNLNRFINNKDKDDEIKFIAQNIIQTIFSNRELKEELESRLKTLNQAQMVALQAQMNPHFLYNTLETIRWLVVELTQKENEPSRMIASLSKLLRLSLDSKEQLISIKEEISHAKFYIDIMKVRYGEKLNVKWEISEDILDNKIVKFVLQPLIENAIYHGIKYKKDNGIIVISGKRYASYILLTIADDGTGMEPKRIQDTNAKLEEIYTIHSEHIGIYNVNQRIKLVFGEKYGLKLVNGLNQGVIVEIRIPS</sequence>
<dbReference type="SUPFAM" id="SSF55874">
    <property type="entry name" value="ATPase domain of HSP90 chaperone/DNA topoisomerase II/histidine kinase"/>
    <property type="match status" value="1"/>
</dbReference>
<keyword evidence="3" id="KW-0418">Kinase</keyword>
<dbReference type="RefSeq" id="WP_212694458.1">
    <property type="nucleotide sequence ID" value="NZ_CP058649.1"/>
</dbReference>
<dbReference type="InterPro" id="IPR036890">
    <property type="entry name" value="HATPase_C_sf"/>
</dbReference>
<dbReference type="GO" id="GO:0016020">
    <property type="term" value="C:membrane"/>
    <property type="evidence" value="ECO:0007669"/>
    <property type="project" value="InterPro"/>
</dbReference>